<feature type="domain" description="Clp1 P-loop" evidence="5">
    <location>
        <begin position="116"/>
        <end position="302"/>
    </location>
</feature>
<evidence type="ECO:0000256" key="2">
    <source>
        <dbReference type="ARBA" id="ARBA00022840"/>
    </source>
</evidence>
<dbReference type="GO" id="GO:0005524">
    <property type="term" value="F:ATP binding"/>
    <property type="evidence" value="ECO:0007669"/>
    <property type="project" value="UniProtKB-KW"/>
</dbReference>
<dbReference type="GO" id="GO:0006388">
    <property type="term" value="P:tRNA splicing, via endonucleolytic cleavage and ligation"/>
    <property type="evidence" value="ECO:0007669"/>
    <property type="project" value="TreeGrafter"/>
</dbReference>
<comment type="caution">
    <text evidence="6">The sequence shown here is derived from an EMBL/GenBank/DDBJ whole genome shotgun (WGS) entry which is preliminary data.</text>
</comment>
<keyword evidence="1" id="KW-0547">Nucleotide-binding</keyword>
<dbReference type="Pfam" id="PF16573">
    <property type="entry name" value="CLP1_N"/>
    <property type="match status" value="1"/>
</dbReference>
<dbReference type="Pfam" id="PF06807">
    <property type="entry name" value="Clp1"/>
    <property type="match status" value="1"/>
</dbReference>
<name>A0AAV6URW1_9ARAC</name>
<evidence type="ECO:0000259" key="5">
    <source>
        <dbReference type="Pfam" id="PF16575"/>
    </source>
</evidence>
<dbReference type="InterPro" id="IPR032324">
    <property type="entry name" value="Clp1_N"/>
</dbReference>
<dbReference type="InterPro" id="IPR027417">
    <property type="entry name" value="P-loop_NTPase"/>
</dbReference>
<dbReference type="Proteomes" id="UP000827092">
    <property type="component" value="Unassembled WGS sequence"/>
</dbReference>
<evidence type="ECO:0008006" key="8">
    <source>
        <dbReference type="Google" id="ProtNLM"/>
    </source>
</evidence>
<dbReference type="AlphaFoldDB" id="A0AAV6URW1"/>
<dbReference type="InterPro" id="IPR038238">
    <property type="entry name" value="Clp1_C_sf"/>
</dbReference>
<evidence type="ECO:0000259" key="4">
    <source>
        <dbReference type="Pfam" id="PF16573"/>
    </source>
</evidence>
<dbReference type="GO" id="GO:0051731">
    <property type="term" value="F:polynucleotide 5'-hydroxyl-kinase activity"/>
    <property type="evidence" value="ECO:0007669"/>
    <property type="project" value="InterPro"/>
</dbReference>
<dbReference type="Gene3D" id="2.40.30.330">
    <property type="entry name" value="Pre-mRNA cleavage complex subunit Clp1, C-terminal domain"/>
    <property type="match status" value="1"/>
</dbReference>
<feature type="domain" description="Clp1 C-terminal" evidence="3">
    <location>
        <begin position="310"/>
        <end position="414"/>
    </location>
</feature>
<dbReference type="PANTHER" id="PTHR12755:SF6">
    <property type="entry name" value="POLYRIBONUCLEOTIDE 5'-HYDROXYL-KINASE CLP1"/>
    <property type="match status" value="1"/>
</dbReference>
<dbReference type="InterPro" id="IPR038239">
    <property type="entry name" value="Clp1_N_sf"/>
</dbReference>
<dbReference type="EMBL" id="JAFNEN010000305">
    <property type="protein sequence ID" value="KAG8186350.1"/>
    <property type="molecule type" value="Genomic_DNA"/>
</dbReference>
<dbReference type="Gene3D" id="2.60.120.1030">
    <property type="entry name" value="Clp1, DNA binding domain"/>
    <property type="match status" value="1"/>
</dbReference>
<feature type="domain" description="Clp1 N-terminal" evidence="4">
    <location>
        <begin position="14"/>
        <end position="102"/>
    </location>
</feature>
<reference evidence="6 7" key="1">
    <citation type="journal article" date="2022" name="Nat. Ecol. Evol.">
        <title>A masculinizing supergene underlies an exaggerated male reproductive morph in a spider.</title>
        <authorList>
            <person name="Hendrickx F."/>
            <person name="De Corte Z."/>
            <person name="Sonet G."/>
            <person name="Van Belleghem S.M."/>
            <person name="Kostlbacher S."/>
            <person name="Vangestel C."/>
        </authorList>
    </citation>
    <scope>NUCLEOTIDE SEQUENCE [LARGE SCALE GENOMIC DNA]</scope>
    <source>
        <strain evidence="6">W744_W776</strain>
    </source>
</reference>
<proteinExistence type="predicted"/>
<sequence length="420" mass="47337">MSKIKDRYLKVIVKADEEFRLIIDQSLGEEALIELLDGSAEVFGVEMIHKRLYTFSTSLTVFTRNGCTLRLGGNPSDTYSVKRSKSSIDNIHAQLEDQRTKAQQNNTRGPITLITGPKDVGKSTLTRTLLNYAAQSGRKPLYFDLDVGQSSISIPSTMGVLPIDGPEDLEKGFDDNDLSVYFFGYTSPGLNIGLYYLLIQKLGQSLHRRMGHSKSIKHSGAIIDTCGWVEGQGYQSILAAARSFDISLAIVLSDNKLYSRLRHDLSPRIKIKFCPSLEGIVERSQVVRRHRRENLIHEYFYGTPQRRFGPHTIQLMFSDVEIVQVVTPKLRISIDLLDEIYDAISVVSVPISPSLCNQVLAISHTKDHRSAMIESVLGFICILQVDMERKLLTVLSPQPDLMKKRILVMGDLQFDVNRYR</sequence>
<dbReference type="Gene3D" id="3.40.50.300">
    <property type="entry name" value="P-loop containing nucleotide triphosphate hydrolases"/>
    <property type="match status" value="1"/>
</dbReference>
<keyword evidence="2" id="KW-0067">ATP-binding</keyword>
<organism evidence="6 7">
    <name type="scientific">Oedothorax gibbosus</name>
    <dbReference type="NCBI Taxonomy" id="931172"/>
    <lineage>
        <taxon>Eukaryota</taxon>
        <taxon>Metazoa</taxon>
        <taxon>Ecdysozoa</taxon>
        <taxon>Arthropoda</taxon>
        <taxon>Chelicerata</taxon>
        <taxon>Arachnida</taxon>
        <taxon>Araneae</taxon>
        <taxon>Araneomorphae</taxon>
        <taxon>Entelegynae</taxon>
        <taxon>Araneoidea</taxon>
        <taxon>Linyphiidae</taxon>
        <taxon>Erigoninae</taxon>
        <taxon>Oedothorax</taxon>
    </lineage>
</organism>
<protein>
    <recommendedName>
        <fullName evidence="8">Protein CLP1 homolog</fullName>
    </recommendedName>
</protein>
<evidence type="ECO:0000313" key="6">
    <source>
        <dbReference type="EMBL" id="KAG8186350.1"/>
    </source>
</evidence>
<evidence type="ECO:0000256" key="1">
    <source>
        <dbReference type="ARBA" id="ARBA00022741"/>
    </source>
</evidence>
<dbReference type="InterPro" id="IPR032319">
    <property type="entry name" value="CLP1_P"/>
</dbReference>
<gene>
    <name evidence="6" type="ORF">JTE90_005878</name>
</gene>
<evidence type="ECO:0000313" key="7">
    <source>
        <dbReference type="Proteomes" id="UP000827092"/>
    </source>
</evidence>
<keyword evidence="7" id="KW-1185">Reference proteome</keyword>
<dbReference type="Pfam" id="PF16575">
    <property type="entry name" value="CLP1_P"/>
    <property type="match status" value="1"/>
</dbReference>
<dbReference type="SUPFAM" id="SSF52540">
    <property type="entry name" value="P-loop containing nucleoside triphosphate hydrolases"/>
    <property type="match status" value="2"/>
</dbReference>
<dbReference type="GO" id="GO:0031124">
    <property type="term" value="P:mRNA 3'-end processing"/>
    <property type="evidence" value="ECO:0007669"/>
    <property type="project" value="InterPro"/>
</dbReference>
<dbReference type="GO" id="GO:0005634">
    <property type="term" value="C:nucleus"/>
    <property type="evidence" value="ECO:0007669"/>
    <property type="project" value="TreeGrafter"/>
</dbReference>
<dbReference type="CDD" id="cd01983">
    <property type="entry name" value="SIMIBI"/>
    <property type="match status" value="1"/>
</dbReference>
<evidence type="ECO:0000259" key="3">
    <source>
        <dbReference type="Pfam" id="PF06807"/>
    </source>
</evidence>
<dbReference type="InterPro" id="IPR010655">
    <property type="entry name" value="Clp1_C"/>
</dbReference>
<dbReference type="PANTHER" id="PTHR12755">
    <property type="entry name" value="CLEAVAGE/POLYADENYLATION FACTOR IA SUBUNIT CLP1P"/>
    <property type="match status" value="1"/>
</dbReference>
<dbReference type="InterPro" id="IPR045116">
    <property type="entry name" value="Clp1/Grc3"/>
</dbReference>
<accession>A0AAV6URW1</accession>